<evidence type="ECO:0000256" key="5">
    <source>
        <dbReference type="PROSITE-ProRule" id="PRU10141"/>
    </source>
</evidence>
<evidence type="ECO:0000256" key="6">
    <source>
        <dbReference type="SAM" id="MobiDB-lite"/>
    </source>
</evidence>
<name>A0A853BK20_9ACTN</name>
<dbReference type="InterPro" id="IPR000719">
    <property type="entry name" value="Prot_kinase_dom"/>
</dbReference>
<dbReference type="InterPro" id="IPR017441">
    <property type="entry name" value="Protein_kinase_ATP_BS"/>
</dbReference>
<dbReference type="Gene3D" id="3.30.200.20">
    <property type="entry name" value="Phosphorylase Kinase, domain 1"/>
    <property type="match status" value="1"/>
</dbReference>
<accession>A0A853BK20</accession>
<evidence type="ECO:0000313" key="8">
    <source>
        <dbReference type="EMBL" id="NYI95829.1"/>
    </source>
</evidence>
<evidence type="ECO:0000256" key="2">
    <source>
        <dbReference type="ARBA" id="ARBA00022741"/>
    </source>
</evidence>
<evidence type="ECO:0000256" key="1">
    <source>
        <dbReference type="ARBA" id="ARBA00022679"/>
    </source>
</evidence>
<feature type="binding site" evidence="5">
    <location>
        <position position="86"/>
    </location>
    <ligand>
        <name>ATP</name>
        <dbReference type="ChEBI" id="CHEBI:30616"/>
    </ligand>
</feature>
<dbReference type="Pfam" id="PF00069">
    <property type="entry name" value="Pkinase"/>
    <property type="match status" value="1"/>
</dbReference>
<feature type="region of interest" description="Disordered" evidence="6">
    <location>
        <begin position="250"/>
        <end position="273"/>
    </location>
</feature>
<keyword evidence="1" id="KW-0808">Transferase</keyword>
<organism evidence="8 9">
    <name type="scientific">Streptomonospora nanhaiensis</name>
    <dbReference type="NCBI Taxonomy" id="1323731"/>
    <lineage>
        <taxon>Bacteria</taxon>
        <taxon>Bacillati</taxon>
        <taxon>Actinomycetota</taxon>
        <taxon>Actinomycetes</taxon>
        <taxon>Streptosporangiales</taxon>
        <taxon>Nocardiopsidaceae</taxon>
        <taxon>Streptomonospora</taxon>
    </lineage>
</organism>
<feature type="compositionally biased region" description="Pro residues" evidence="6">
    <location>
        <begin position="1"/>
        <end position="12"/>
    </location>
</feature>
<dbReference type="PROSITE" id="PS00107">
    <property type="entry name" value="PROTEIN_KINASE_ATP"/>
    <property type="match status" value="1"/>
</dbReference>
<feature type="region of interest" description="Disordered" evidence="6">
    <location>
        <begin position="1"/>
        <end position="49"/>
    </location>
</feature>
<dbReference type="InterPro" id="IPR008271">
    <property type="entry name" value="Ser/Thr_kinase_AS"/>
</dbReference>
<dbReference type="AlphaFoldDB" id="A0A853BK20"/>
<dbReference type="PROSITE" id="PS50011">
    <property type="entry name" value="PROTEIN_KINASE_DOM"/>
    <property type="match status" value="1"/>
</dbReference>
<gene>
    <name evidence="8" type="ORF">HNR12_002106</name>
</gene>
<feature type="compositionally biased region" description="Low complexity" evidence="6">
    <location>
        <begin position="428"/>
        <end position="439"/>
    </location>
</feature>
<dbReference type="GO" id="GO:0005524">
    <property type="term" value="F:ATP binding"/>
    <property type="evidence" value="ECO:0007669"/>
    <property type="project" value="UniProtKB-UniRule"/>
</dbReference>
<sequence length="628" mass="63629">MAVPPVPPTPPEPPEEPAPRHQAPVPSGPAAPPPGAPDRLPVGFSPLRPDDPATVGPFALVGRVGEGGMGVVYGALDSAGRRTAVKVIKPAHARSPEYRAQFAREADLLSRVSAECAPAFLGAETTVPRPWLATEFVQGGSLSDHVDAEGPLSGPALAAFAAGTAEALAAVHAAGIVHRDVKPANVVLSPQGPRLLDFGIARALDDPRPEEAVYGTPGWVAPERLAGRPATPAADMFAWGALVACAATGRRPFGGGDPDTRNRRVRSGQADLDGVPEDLLPLVRRALSADPAERPTAAEALAAALEIAGAPSEAAGTEPRRRLRSLLTASWQGFGATGRGAGPWVAAASLLAVSSATATGGIAGGAALGGAAGGAGAAGGGAGAAGAAGAGTILGMSKGMALTAALVTATAAVGGGVAAGRFLGDGTPAPSAQASPSPSDSGEPFPQRAAYRSVEFVFPEDWTVERIEDDFQTPGSPTPEFEEWIAVFPGGGSCDADLTWTYPSAEGCEHVKILGPLGIARGGPGWGPVDQNTFYVPSGDVGPCPEGVERLPYDREADVDPPEAELAPIGALDAYHNEFLVPCLATPGFDFAAYRQRTWLLPESEILVVDNIGVAELPDVLAAAETGN</sequence>
<dbReference type="PANTHER" id="PTHR43289:SF34">
    <property type="entry name" value="SERINE_THREONINE-PROTEIN KINASE YBDM-RELATED"/>
    <property type="match status" value="1"/>
</dbReference>
<keyword evidence="4 5" id="KW-0067">ATP-binding</keyword>
<feature type="domain" description="Protein kinase" evidence="7">
    <location>
        <begin position="58"/>
        <end position="307"/>
    </location>
</feature>
<keyword evidence="9" id="KW-1185">Reference proteome</keyword>
<dbReference type="Proteomes" id="UP000575985">
    <property type="component" value="Unassembled WGS sequence"/>
</dbReference>
<dbReference type="PROSITE" id="PS00108">
    <property type="entry name" value="PROTEIN_KINASE_ST"/>
    <property type="match status" value="1"/>
</dbReference>
<evidence type="ECO:0000259" key="7">
    <source>
        <dbReference type="PROSITE" id="PS50011"/>
    </source>
</evidence>
<dbReference type="GO" id="GO:0004674">
    <property type="term" value="F:protein serine/threonine kinase activity"/>
    <property type="evidence" value="ECO:0007669"/>
    <property type="project" value="TreeGrafter"/>
</dbReference>
<dbReference type="CDD" id="cd14014">
    <property type="entry name" value="STKc_PknB_like"/>
    <property type="match status" value="1"/>
</dbReference>
<proteinExistence type="predicted"/>
<comment type="caution">
    <text evidence="8">The sequence shown here is derived from an EMBL/GenBank/DDBJ whole genome shotgun (WGS) entry which is preliminary data.</text>
</comment>
<feature type="compositionally biased region" description="Pro residues" evidence="6">
    <location>
        <begin position="26"/>
        <end position="36"/>
    </location>
</feature>
<keyword evidence="2 5" id="KW-0547">Nucleotide-binding</keyword>
<dbReference type="InterPro" id="IPR011009">
    <property type="entry name" value="Kinase-like_dom_sf"/>
</dbReference>
<feature type="region of interest" description="Disordered" evidence="6">
    <location>
        <begin position="427"/>
        <end position="446"/>
    </location>
</feature>
<protein>
    <recommendedName>
        <fullName evidence="7">Protein kinase domain-containing protein</fullName>
    </recommendedName>
</protein>
<reference evidence="8 9" key="1">
    <citation type="submission" date="2020-07" db="EMBL/GenBank/DDBJ databases">
        <title>Sequencing the genomes of 1000 actinobacteria strains.</title>
        <authorList>
            <person name="Klenk H.-P."/>
        </authorList>
    </citation>
    <scope>NUCLEOTIDE SEQUENCE [LARGE SCALE GENOMIC DNA]</scope>
    <source>
        <strain evidence="8 9">DSM 45927</strain>
    </source>
</reference>
<dbReference type="EMBL" id="JACCFO010000001">
    <property type="protein sequence ID" value="NYI95829.1"/>
    <property type="molecule type" value="Genomic_DNA"/>
</dbReference>
<evidence type="ECO:0000313" key="9">
    <source>
        <dbReference type="Proteomes" id="UP000575985"/>
    </source>
</evidence>
<dbReference type="SMART" id="SM00220">
    <property type="entry name" value="S_TKc"/>
    <property type="match status" value="1"/>
</dbReference>
<dbReference type="PANTHER" id="PTHR43289">
    <property type="entry name" value="MITOGEN-ACTIVATED PROTEIN KINASE KINASE KINASE 20-RELATED"/>
    <property type="match status" value="1"/>
</dbReference>
<keyword evidence="3" id="KW-0418">Kinase</keyword>
<dbReference type="Gene3D" id="1.10.510.10">
    <property type="entry name" value="Transferase(Phosphotransferase) domain 1"/>
    <property type="match status" value="1"/>
</dbReference>
<dbReference type="SUPFAM" id="SSF56112">
    <property type="entry name" value="Protein kinase-like (PK-like)"/>
    <property type="match status" value="1"/>
</dbReference>
<evidence type="ECO:0000256" key="3">
    <source>
        <dbReference type="ARBA" id="ARBA00022777"/>
    </source>
</evidence>
<dbReference type="RefSeq" id="WP_179767290.1">
    <property type="nucleotide sequence ID" value="NZ_JACCFO010000001.1"/>
</dbReference>
<evidence type="ECO:0000256" key="4">
    <source>
        <dbReference type="ARBA" id="ARBA00022840"/>
    </source>
</evidence>